<gene>
    <name evidence="17" type="ORF">EJB05_32843</name>
</gene>
<evidence type="ECO:0000256" key="15">
    <source>
        <dbReference type="SAM" id="Phobius"/>
    </source>
</evidence>
<sequence length="248" mass="28649">MATHEVEETLGLSWRLQPSLFPVRGVPWANRRVLSHAWEEAGMWSSPPMVQGKVQSVSVSSDVILNRGGNIGAILVAYGAWWRGSAVAGRRLWSEMANLVGKAMPLAPAQEDDPRKVEFKQLQEKKEEIDKLASKQVRRIMWTGLGLFLFQNSLFFRLTFWEFSWDVMGQVTFFFTAAFGLLAGYAYFLITGRAPSYRDFMKRLFWSRQRKICAARKFDMVERYLELQEHFRCPLELEGRHTHGSKLH</sequence>
<dbReference type="Proteomes" id="UP000324897">
    <property type="component" value="Unassembled WGS sequence"/>
</dbReference>
<feature type="transmembrane region" description="Helical" evidence="15">
    <location>
        <begin position="167"/>
        <end position="190"/>
    </location>
</feature>
<keyword evidence="11" id="KW-0496">Mitochondrion</keyword>
<dbReference type="GO" id="GO:0051560">
    <property type="term" value="P:mitochondrial calcium ion homeostasis"/>
    <property type="evidence" value="ECO:0007669"/>
    <property type="project" value="InterPro"/>
</dbReference>
<comment type="catalytic activity">
    <reaction evidence="14">
        <text>Ca(2+)(in) = Ca(2+)(out)</text>
        <dbReference type="Rhea" id="RHEA:29671"/>
        <dbReference type="ChEBI" id="CHEBI:29108"/>
    </reaction>
</comment>
<dbReference type="InterPro" id="IPR006769">
    <property type="entry name" value="MCU_C"/>
</dbReference>
<dbReference type="InterPro" id="IPR039055">
    <property type="entry name" value="MCU_fam"/>
</dbReference>
<evidence type="ECO:0000256" key="10">
    <source>
        <dbReference type="ARBA" id="ARBA00023065"/>
    </source>
</evidence>
<dbReference type="Gramene" id="TVU23104">
    <property type="protein sequence ID" value="TVU23104"/>
    <property type="gene ID" value="EJB05_32843"/>
</dbReference>
<keyword evidence="13" id="KW-0407">Ion channel</keyword>
<keyword evidence="5" id="KW-0107">Calcium channel</keyword>
<evidence type="ECO:0000256" key="8">
    <source>
        <dbReference type="ARBA" id="ARBA00022837"/>
    </source>
</evidence>
<keyword evidence="12 15" id="KW-0472">Membrane</keyword>
<proteinExistence type="inferred from homology"/>
<comment type="caution">
    <text evidence="17">The sequence shown here is derived from an EMBL/GenBank/DDBJ whole genome shotgun (WGS) entry which is preliminary data.</text>
</comment>
<dbReference type="AlphaFoldDB" id="A0A5J9UI21"/>
<protein>
    <recommendedName>
        <fullName evidence="16">Calcium uniporter protein C-terminal domain-containing protein</fullName>
    </recommendedName>
</protein>
<feature type="non-terminal residue" evidence="17">
    <location>
        <position position="1"/>
    </location>
</feature>
<evidence type="ECO:0000313" key="17">
    <source>
        <dbReference type="EMBL" id="TVU23104.1"/>
    </source>
</evidence>
<reference evidence="17 18" key="1">
    <citation type="journal article" date="2019" name="Sci. Rep.">
        <title>A high-quality genome of Eragrostis curvula grass provides insights into Poaceae evolution and supports new strategies to enhance forage quality.</title>
        <authorList>
            <person name="Carballo J."/>
            <person name="Santos B.A.C.M."/>
            <person name="Zappacosta D."/>
            <person name="Garbus I."/>
            <person name="Selva J.P."/>
            <person name="Gallo C.A."/>
            <person name="Diaz A."/>
            <person name="Albertini E."/>
            <person name="Caccamo M."/>
            <person name="Echenique V."/>
        </authorList>
    </citation>
    <scope>NUCLEOTIDE SEQUENCE [LARGE SCALE GENOMIC DNA]</scope>
    <source>
        <strain evidence="18">cv. Victoria</strain>
        <tissue evidence="17">Leaf</tissue>
    </source>
</reference>
<evidence type="ECO:0000256" key="9">
    <source>
        <dbReference type="ARBA" id="ARBA00022989"/>
    </source>
</evidence>
<evidence type="ECO:0000256" key="5">
    <source>
        <dbReference type="ARBA" id="ARBA00022673"/>
    </source>
</evidence>
<keyword evidence="6 15" id="KW-0812">Transmembrane</keyword>
<comment type="similarity">
    <text evidence="2">Belongs to the MCU (TC 1.A.77) family.</text>
</comment>
<evidence type="ECO:0000256" key="2">
    <source>
        <dbReference type="ARBA" id="ARBA00005653"/>
    </source>
</evidence>
<keyword evidence="8" id="KW-0106">Calcium</keyword>
<evidence type="ECO:0000256" key="11">
    <source>
        <dbReference type="ARBA" id="ARBA00023128"/>
    </source>
</evidence>
<evidence type="ECO:0000256" key="4">
    <source>
        <dbReference type="ARBA" id="ARBA00022568"/>
    </source>
</evidence>
<evidence type="ECO:0000256" key="3">
    <source>
        <dbReference type="ARBA" id="ARBA00022448"/>
    </source>
</evidence>
<evidence type="ECO:0000256" key="14">
    <source>
        <dbReference type="ARBA" id="ARBA00036634"/>
    </source>
</evidence>
<evidence type="ECO:0000259" key="16">
    <source>
        <dbReference type="Pfam" id="PF04678"/>
    </source>
</evidence>
<dbReference type="GO" id="GO:0015292">
    <property type="term" value="F:uniporter activity"/>
    <property type="evidence" value="ECO:0007669"/>
    <property type="project" value="TreeGrafter"/>
</dbReference>
<feature type="transmembrane region" description="Helical" evidence="15">
    <location>
        <begin position="140"/>
        <end position="161"/>
    </location>
</feature>
<dbReference type="GO" id="GO:1990246">
    <property type="term" value="C:uniplex complex"/>
    <property type="evidence" value="ECO:0007669"/>
    <property type="project" value="TreeGrafter"/>
</dbReference>
<keyword evidence="3" id="KW-0813">Transport</keyword>
<evidence type="ECO:0000313" key="18">
    <source>
        <dbReference type="Proteomes" id="UP000324897"/>
    </source>
</evidence>
<dbReference type="PANTHER" id="PTHR13462:SF10">
    <property type="entry name" value="CALCIUM UNIPORTER PROTEIN, MITOCHONDRIAL"/>
    <property type="match status" value="1"/>
</dbReference>
<dbReference type="GO" id="GO:0005262">
    <property type="term" value="F:calcium channel activity"/>
    <property type="evidence" value="ECO:0007669"/>
    <property type="project" value="UniProtKB-KW"/>
</dbReference>
<accession>A0A5J9UI21</accession>
<keyword evidence="10" id="KW-0406">Ion transport</keyword>
<evidence type="ECO:0000256" key="1">
    <source>
        <dbReference type="ARBA" id="ARBA00004448"/>
    </source>
</evidence>
<organism evidence="17 18">
    <name type="scientific">Eragrostis curvula</name>
    <name type="common">weeping love grass</name>
    <dbReference type="NCBI Taxonomy" id="38414"/>
    <lineage>
        <taxon>Eukaryota</taxon>
        <taxon>Viridiplantae</taxon>
        <taxon>Streptophyta</taxon>
        <taxon>Embryophyta</taxon>
        <taxon>Tracheophyta</taxon>
        <taxon>Spermatophyta</taxon>
        <taxon>Magnoliopsida</taxon>
        <taxon>Liliopsida</taxon>
        <taxon>Poales</taxon>
        <taxon>Poaceae</taxon>
        <taxon>PACMAD clade</taxon>
        <taxon>Chloridoideae</taxon>
        <taxon>Eragrostideae</taxon>
        <taxon>Eragrostidinae</taxon>
        <taxon>Eragrostis</taxon>
    </lineage>
</organism>
<feature type="domain" description="Calcium uniporter protein C-terminal" evidence="16">
    <location>
        <begin position="110"/>
        <end position="226"/>
    </location>
</feature>
<evidence type="ECO:0000256" key="13">
    <source>
        <dbReference type="ARBA" id="ARBA00023303"/>
    </source>
</evidence>
<keyword evidence="7" id="KW-0999">Mitochondrion inner membrane</keyword>
<keyword evidence="9 15" id="KW-1133">Transmembrane helix</keyword>
<dbReference type="GO" id="GO:0036444">
    <property type="term" value="P:calcium import into the mitochondrion"/>
    <property type="evidence" value="ECO:0007669"/>
    <property type="project" value="TreeGrafter"/>
</dbReference>
<dbReference type="PANTHER" id="PTHR13462">
    <property type="entry name" value="CALCIUM UNIPORTER PROTEIN, MITOCHONDRIAL"/>
    <property type="match status" value="1"/>
</dbReference>
<evidence type="ECO:0000256" key="12">
    <source>
        <dbReference type="ARBA" id="ARBA00023136"/>
    </source>
</evidence>
<dbReference type="EMBL" id="RWGY01000026">
    <property type="protein sequence ID" value="TVU23104.1"/>
    <property type="molecule type" value="Genomic_DNA"/>
</dbReference>
<name>A0A5J9UI21_9POAL</name>
<evidence type="ECO:0000256" key="6">
    <source>
        <dbReference type="ARBA" id="ARBA00022692"/>
    </source>
</evidence>
<evidence type="ECO:0000256" key="7">
    <source>
        <dbReference type="ARBA" id="ARBA00022792"/>
    </source>
</evidence>
<keyword evidence="18" id="KW-1185">Reference proteome</keyword>
<dbReference type="Pfam" id="PF04678">
    <property type="entry name" value="MCU"/>
    <property type="match status" value="1"/>
</dbReference>
<keyword evidence="4" id="KW-0109">Calcium transport</keyword>
<comment type="subcellular location">
    <subcellularLocation>
        <location evidence="1">Mitochondrion inner membrane</location>
        <topology evidence="1">Multi-pass membrane protein</topology>
    </subcellularLocation>
</comment>
<dbReference type="OrthoDB" id="278338at2759"/>